<dbReference type="AlphaFoldDB" id="A0A5N6KF53"/>
<comment type="caution">
    <text evidence="2">The sequence shown here is derived from an EMBL/GenBank/DDBJ whole genome shotgun (WGS) entry which is preliminary data.</text>
</comment>
<sequence length="259" mass="28817">MLALLDEWAPYANDPDGYKPPSIIDKPTLEEVTIITKRMYEKKAELRALGMRSREIVQKSFGGNRYLREHEQMLWIGKSRYDLKFPSKKPKPRLRSAMPSLPVASNIWGQASVPSALQMRPLRPSIFRGSSMIARSMQASTVVPSPGIERPISSIGYGSGIKGFQNISDYFTGYRTGDSNISTPDIQFLTPPGIHSPGTNSMRSQSPMMKGISARTTMLSRGSTTYDTRSESSSLIVPPRQLPGEDSFLRDLDTALERV</sequence>
<keyword evidence="3" id="KW-1185">Reference proteome</keyword>
<evidence type="ECO:0000313" key="3">
    <source>
        <dbReference type="Proteomes" id="UP000326757"/>
    </source>
</evidence>
<proteinExistence type="predicted"/>
<gene>
    <name evidence="2" type="ORF">EYC80_005815</name>
</gene>
<organism evidence="2 3">
    <name type="scientific">Monilinia laxa</name>
    <name type="common">Brown rot fungus</name>
    <name type="synonym">Sclerotinia laxa</name>
    <dbReference type="NCBI Taxonomy" id="61186"/>
    <lineage>
        <taxon>Eukaryota</taxon>
        <taxon>Fungi</taxon>
        <taxon>Dikarya</taxon>
        <taxon>Ascomycota</taxon>
        <taxon>Pezizomycotina</taxon>
        <taxon>Leotiomycetes</taxon>
        <taxon>Helotiales</taxon>
        <taxon>Sclerotiniaceae</taxon>
        <taxon>Monilinia</taxon>
    </lineage>
</organism>
<evidence type="ECO:0000313" key="2">
    <source>
        <dbReference type="EMBL" id="KAB8302393.1"/>
    </source>
</evidence>
<feature type="compositionally biased region" description="Polar residues" evidence="1">
    <location>
        <begin position="222"/>
        <end position="235"/>
    </location>
</feature>
<name>A0A5N6KF53_MONLA</name>
<feature type="region of interest" description="Disordered" evidence="1">
    <location>
        <begin position="222"/>
        <end position="246"/>
    </location>
</feature>
<evidence type="ECO:0000256" key="1">
    <source>
        <dbReference type="SAM" id="MobiDB-lite"/>
    </source>
</evidence>
<dbReference type="OrthoDB" id="3553340at2759"/>
<reference evidence="2 3" key="1">
    <citation type="submission" date="2019-06" db="EMBL/GenBank/DDBJ databases">
        <title>Genome Sequence of the Brown Rot Fungal Pathogen Monilinia laxa.</title>
        <authorList>
            <person name="De Miccolis Angelini R.M."/>
            <person name="Landi L."/>
            <person name="Abate D."/>
            <person name="Pollastro S."/>
            <person name="Romanazzi G."/>
            <person name="Faretra F."/>
        </authorList>
    </citation>
    <scope>NUCLEOTIDE SEQUENCE [LARGE SCALE GENOMIC DNA]</scope>
    <source>
        <strain evidence="2 3">Mlax316</strain>
    </source>
</reference>
<dbReference type="Proteomes" id="UP000326757">
    <property type="component" value="Unassembled WGS sequence"/>
</dbReference>
<protein>
    <submittedName>
        <fullName evidence="2">Uncharacterized protein</fullName>
    </submittedName>
</protein>
<accession>A0A5N6KF53</accession>
<dbReference type="EMBL" id="VIGI01000003">
    <property type="protein sequence ID" value="KAB8302393.1"/>
    <property type="molecule type" value="Genomic_DNA"/>
</dbReference>